<proteinExistence type="predicted"/>
<reference evidence="2" key="1">
    <citation type="journal article" date="2019" name="Int. J. Syst. Evol. Microbiol.">
        <title>The Global Catalogue of Microorganisms (GCM) 10K type strain sequencing project: providing services to taxonomists for standard genome sequencing and annotation.</title>
        <authorList>
            <consortium name="The Broad Institute Genomics Platform"/>
            <consortium name="The Broad Institute Genome Sequencing Center for Infectious Disease"/>
            <person name="Wu L."/>
            <person name="Ma J."/>
        </authorList>
    </citation>
    <scope>NUCLEOTIDE SEQUENCE [LARGE SCALE GENOMIC DNA]</scope>
    <source>
        <strain evidence="2">KCTC 12848</strain>
    </source>
</reference>
<gene>
    <name evidence="1" type="ORF">ACFPFM_21240</name>
</gene>
<name>A0ABV9Y1H5_9PSEU</name>
<evidence type="ECO:0000313" key="1">
    <source>
        <dbReference type="EMBL" id="MFC5056271.1"/>
    </source>
</evidence>
<dbReference type="InterPro" id="IPR036513">
    <property type="entry name" value="STAS_dom_sf"/>
</dbReference>
<dbReference type="RefSeq" id="WP_344040681.1">
    <property type="nucleotide sequence ID" value="NZ_BAAAKE010000024.1"/>
</dbReference>
<keyword evidence="2" id="KW-1185">Reference proteome</keyword>
<accession>A0ABV9Y1H5</accession>
<dbReference type="EMBL" id="JBHSJB010000018">
    <property type="protein sequence ID" value="MFC5056271.1"/>
    <property type="molecule type" value="Genomic_DNA"/>
</dbReference>
<organism evidence="1 2">
    <name type="scientific">Saccharothrix xinjiangensis</name>
    <dbReference type="NCBI Taxonomy" id="204798"/>
    <lineage>
        <taxon>Bacteria</taxon>
        <taxon>Bacillati</taxon>
        <taxon>Actinomycetota</taxon>
        <taxon>Actinomycetes</taxon>
        <taxon>Pseudonocardiales</taxon>
        <taxon>Pseudonocardiaceae</taxon>
        <taxon>Saccharothrix</taxon>
    </lineage>
</organism>
<dbReference type="Gene3D" id="3.30.750.24">
    <property type="entry name" value="STAS domain"/>
    <property type="match status" value="1"/>
</dbReference>
<evidence type="ECO:0000313" key="2">
    <source>
        <dbReference type="Proteomes" id="UP001595833"/>
    </source>
</evidence>
<comment type="caution">
    <text evidence="1">The sequence shown here is derived from an EMBL/GenBank/DDBJ whole genome shotgun (WGS) entry which is preliminary data.</text>
</comment>
<dbReference type="CDD" id="cd07043">
    <property type="entry name" value="STAS_anti-anti-sigma_factors"/>
    <property type="match status" value="1"/>
</dbReference>
<sequence>MTIDTDLSLRAVTRGDVVLLSPVGRLDLSTYVGMRDGLLKHVAEQPHAVVVVLGPDLELGSDPLAAVFAAVWMRCCRWPGVPLMLVATTERHRRMLGRTGLSRFVPCHDRLDAALAVATTPARRHRNEMQLPPDTDAPHLARDFARRTCLKWNLRHAGPRAVLLAGELVEITRAHAGSTLVLRIERFPDQLTVAVRHTGPSPRAAGRRLDLTRIRRLSTACGNTPTLDEGRVLWAAIGICADDRG</sequence>
<dbReference type="Proteomes" id="UP001595833">
    <property type="component" value="Unassembled WGS sequence"/>
</dbReference>
<dbReference type="SUPFAM" id="SSF52091">
    <property type="entry name" value="SpoIIaa-like"/>
    <property type="match status" value="1"/>
</dbReference>
<protein>
    <submittedName>
        <fullName evidence="1">STAS domain-containing protein</fullName>
    </submittedName>
</protein>